<comment type="caution">
    <text evidence="6">The sequence shown here is derived from an EMBL/GenBank/DDBJ whole genome shotgun (WGS) entry which is preliminary data.</text>
</comment>
<dbReference type="PANTHER" id="PTHR30055:SF234">
    <property type="entry name" value="HTH-TYPE TRANSCRIPTIONAL REGULATOR BETI"/>
    <property type="match status" value="1"/>
</dbReference>
<dbReference type="InterPro" id="IPR050109">
    <property type="entry name" value="HTH-type_TetR-like_transc_reg"/>
</dbReference>
<accession>A0A512AQI0</accession>
<protein>
    <recommendedName>
        <fullName evidence="5">HTH tetR-type domain-containing protein</fullName>
    </recommendedName>
</protein>
<dbReference type="Proteomes" id="UP000321464">
    <property type="component" value="Unassembled WGS sequence"/>
</dbReference>
<dbReference type="PANTHER" id="PTHR30055">
    <property type="entry name" value="HTH-TYPE TRANSCRIPTIONAL REGULATOR RUTR"/>
    <property type="match status" value="1"/>
</dbReference>
<dbReference type="GO" id="GO:0003700">
    <property type="term" value="F:DNA-binding transcription factor activity"/>
    <property type="evidence" value="ECO:0007669"/>
    <property type="project" value="TreeGrafter"/>
</dbReference>
<evidence type="ECO:0000256" key="1">
    <source>
        <dbReference type="ARBA" id="ARBA00023015"/>
    </source>
</evidence>
<organism evidence="6 7">
    <name type="scientific">Novosphingobium sediminis</name>
    <dbReference type="NCBI Taxonomy" id="707214"/>
    <lineage>
        <taxon>Bacteria</taxon>
        <taxon>Pseudomonadati</taxon>
        <taxon>Pseudomonadota</taxon>
        <taxon>Alphaproteobacteria</taxon>
        <taxon>Sphingomonadales</taxon>
        <taxon>Sphingomonadaceae</taxon>
        <taxon>Novosphingobium</taxon>
    </lineage>
</organism>
<feature type="domain" description="HTH tetR-type" evidence="5">
    <location>
        <begin position="34"/>
        <end position="94"/>
    </location>
</feature>
<keyword evidence="7" id="KW-1185">Reference proteome</keyword>
<dbReference type="PROSITE" id="PS50977">
    <property type="entry name" value="HTH_TETR_2"/>
    <property type="match status" value="1"/>
</dbReference>
<proteinExistence type="predicted"/>
<gene>
    <name evidence="6" type="ORF">NSE01_37960</name>
</gene>
<dbReference type="SUPFAM" id="SSF46689">
    <property type="entry name" value="Homeodomain-like"/>
    <property type="match status" value="1"/>
</dbReference>
<evidence type="ECO:0000256" key="4">
    <source>
        <dbReference type="PROSITE-ProRule" id="PRU00335"/>
    </source>
</evidence>
<feature type="DNA-binding region" description="H-T-H motif" evidence="4">
    <location>
        <begin position="57"/>
        <end position="76"/>
    </location>
</feature>
<dbReference type="GO" id="GO:0000976">
    <property type="term" value="F:transcription cis-regulatory region binding"/>
    <property type="evidence" value="ECO:0007669"/>
    <property type="project" value="TreeGrafter"/>
</dbReference>
<dbReference type="Pfam" id="PF00440">
    <property type="entry name" value="TetR_N"/>
    <property type="match status" value="1"/>
</dbReference>
<keyword evidence="2 4" id="KW-0238">DNA-binding</keyword>
<evidence type="ECO:0000313" key="6">
    <source>
        <dbReference type="EMBL" id="GEO01964.1"/>
    </source>
</evidence>
<keyword evidence="1" id="KW-0805">Transcription regulation</keyword>
<dbReference type="InterPro" id="IPR001647">
    <property type="entry name" value="HTH_TetR"/>
</dbReference>
<sequence>MRHGASGKLGGISPIFGKVRVSVPARALRKEQKDLTRERILEAATRLLADSGYASLRVAAVAKEAGVSLGGQLHHFPTKDDLVLAVLERLSIQIIELARTDASQADGNPDVFGLIAESARRFYATEEFLIFLDIFLSVRRHSLFGDAAKSLISRERTAVEQVWKPHLVKRGVDGDRALAIIRAIWALARGQAISSSEEHRAANETVMSLVIEALKAELNG</sequence>
<keyword evidence="3" id="KW-0804">Transcription</keyword>
<dbReference type="Gene3D" id="1.10.357.10">
    <property type="entry name" value="Tetracycline Repressor, domain 2"/>
    <property type="match status" value="1"/>
</dbReference>
<evidence type="ECO:0000259" key="5">
    <source>
        <dbReference type="PROSITE" id="PS50977"/>
    </source>
</evidence>
<dbReference type="AlphaFoldDB" id="A0A512AQI0"/>
<reference evidence="6 7" key="1">
    <citation type="submission" date="2019-07" db="EMBL/GenBank/DDBJ databases">
        <title>Whole genome shotgun sequence of Novosphingobium sediminis NBRC 106119.</title>
        <authorList>
            <person name="Hosoyama A."/>
            <person name="Uohara A."/>
            <person name="Ohji S."/>
            <person name="Ichikawa N."/>
        </authorList>
    </citation>
    <scope>NUCLEOTIDE SEQUENCE [LARGE SCALE GENOMIC DNA]</scope>
    <source>
        <strain evidence="6 7">NBRC 106119</strain>
    </source>
</reference>
<evidence type="ECO:0000313" key="7">
    <source>
        <dbReference type="Proteomes" id="UP000321464"/>
    </source>
</evidence>
<evidence type="ECO:0000256" key="2">
    <source>
        <dbReference type="ARBA" id="ARBA00023125"/>
    </source>
</evidence>
<name>A0A512AQI0_9SPHN</name>
<dbReference type="EMBL" id="BJYR01000030">
    <property type="protein sequence ID" value="GEO01964.1"/>
    <property type="molecule type" value="Genomic_DNA"/>
</dbReference>
<dbReference type="InterPro" id="IPR009057">
    <property type="entry name" value="Homeodomain-like_sf"/>
</dbReference>
<evidence type="ECO:0000256" key="3">
    <source>
        <dbReference type="ARBA" id="ARBA00023163"/>
    </source>
</evidence>
<dbReference type="PRINTS" id="PR00455">
    <property type="entry name" value="HTHTETR"/>
</dbReference>